<evidence type="ECO:0000313" key="2">
    <source>
        <dbReference type="EMBL" id="TPW28747.1"/>
    </source>
</evidence>
<dbReference type="AlphaFoldDB" id="A0A506UAA4"/>
<dbReference type="Pfam" id="PF03781">
    <property type="entry name" value="FGE-sulfatase"/>
    <property type="match status" value="1"/>
</dbReference>
<evidence type="ECO:0000259" key="1">
    <source>
        <dbReference type="Pfam" id="PF03781"/>
    </source>
</evidence>
<dbReference type="OrthoDB" id="9768004at2"/>
<dbReference type="GO" id="GO:0120147">
    <property type="term" value="F:formylglycine-generating oxidase activity"/>
    <property type="evidence" value="ECO:0007669"/>
    <property type="project" value="TreeGrafter"/>
</dbReference>
<dbReference type="PANTHER" id="PTHR23150">
    <property type="entry name" value="SULFATASE MODIFYING FACTOR 1, 2"/>
    <property type="match status" value="1"/>
</dbReference>
<dbReference type="InterPro" id="IPR042095">
    <property type="entry name" value="SUMF_sf"/>
</dbReference>
<protein>
    <submittedName>
        <fullName evidence="2">Formylglycine-generating enzyme family protein</fullName>
    </submittedName>
</protein>
<reference evidence="2 3" key="1">
    <citation type="submission" date="2019-06" db="EMBL/GenBank/DDBJ databases">
        <authorList>
            <person name="Li M."/>
        </authorList>
    </citation>
    <scope>NUCLEOTIDE SEQUENCE [LARGE SCALE GENOMIC DNA]</scope>
    <source>
        <strain evidence="2 3">BGMRC2036</strain>
    </source>
</reference>
<dbReference type="Gene3D" id="3.90.1580.10">
    <property type="entry name" value="paralog of FGE (formylglycine-generating enzyme)"/>
    <property type="match status" value="1"/>
</dbReference>
<dbReference type="EMBL" id="VHLG01000011">
    <property type="protein sequence ID" value="TPW28747.1"/>
    <property type="molecule type" value="Genomic_DNA"/>
</dbReference>
<keyword evidence="3" id="KW-1185">Reference proteome</keyword>
<gene>
    <name evidence="2" type="ORF">FJU08_15520</name>
</gene>
<dbReference type="InterPro" id="IPR016187">
    <property type="entry name" value="CTDL_fold"/>
</dbReference>
<dbReference type="PANTHER" id="PTHR23150:SF19">
    <property type="entry name" value="FORMYLGLYCINE-GENERATING ENZYME"/>
    <property type="match status" value="1"/>
</dbReference>
<dbReference type="RefSeq" id="WP_141149946.1">
    <property type="nucleotide sequence ID" value="NZ_VHLG01000011.1"/>
</dbReference>
<feature type="domain" description="Sulfatase-modifying factor enzyme-like" evidence="1">
    <location>
        <begin position="378"/>
        <end position="614"/>
    </location>
</feature>
<dbReference type="InterPro" id="IPR005532">
    <property type="entry name" value="SUMF_dom"/>
</dbReference>
<comment type="caution">
    <text evidence="2">The sequence shown here is derived from an EMBL/GenBank/DDBJ whole genome shotgun (WGS) entry which is preliminary data.</text>
</comment>
<organism evidence="2 3">
    <name type="scientific">Martelella alba</name>
    <dbReference type="NCBI Taxonomy" id="2590451"/>
    <lineage>
        <taxon>Bacteria</taxon>
        <taxon>Pseudomonadati</taxon>
        <taxon>Pseudomonadota</taxon>
        <taxon>Alphaproteobacteria</taxon>
        <taxon>Hyphomicrobiales</taxon>
        <taxon>Aurantimonadaceae</taxon>
        <taxon>Martelella</taxon>
    </lineage>
</organism>
<dbReference type="Proteomes" id="UP000318801">
    <property type="component" value="Unassembled WGS sequence"/>
</dbReference>
<sequence>MMIEAEPILTGGYTGEGREVMLPLLAGFTHEDKEAKGLRAFREDDAGPRRPVHYTAAEMAFMFPALLLHAPHGGGKTTFARELSACIKGTHDGDALFNRARLTRPAFRNSEGDCLEQDLPPDLPQAFYCAEGEDADTALADALAMTRGPVLFIVDALEMRAEPEALLSRLMTAVAASERLRLLVLCESRALEGIRRPASLPEHRLLGLARPERADFAAAHGFSEPYPDRDYVLPGLWLLAVETGRVLAPREVAVLAPVSAGWAAAYRKAAELERMPVDRLVEAVAAAPQRLAGPLGLYCDWLVPGEDRADALVRGLSAIDGGLPVLLAAATLAVSGSETAGLVTAALVQAIEAGGAPVGLRRRAGAMLARLGDPRDLEALVAVPAGTYPMGGDIHPNSAPAHHAPVGDFRISIYPVVNAAYLAFVEETGRSWASANGRVAERASHPATDLTWHDARAYCAWLTDKWRAEGRIAADETVRLPLEREWEAAARGADGLVWPWGNVWASEHGNGEETGFNDISTVGLFPEGRSPFGCLDMAGQAWEWCTTLWGPDMSRPDFAFPWSEDGREALDAPGNIRRVLRGGCFSSPDWKANGIYRGSLEPSGSWRGNGFRVVVARG</sequence>
<name>A0A506UAA4_9HYPH</name>
<dbReference type="SUPFAM" id="SSF56436">
    <property type="entry name" value="C-type lectin-like"/>
    <property type="match status" value="1"/>
</dbReference>
<evidence type="ECO:0000313" key="3">
    <source>
        <dbReference type="Proteomes" id="UP000318801"/>
    </source>
</evidence>
<dbReference type="InterPro" id="IPR051043">
    <property type="entry name" value="Sulfatase_Mod_Factor_Kinase"/>
</dbReference>
<accession>A0A506UAA4</accession>
<proteinExistence type="predicted"/>